<name>R4WDZ3_RIPPE</name>
<protein>
    <submittedName>
        <fullName evidence="1">Unkown protein</fullName>
    </submittedName>
</protein>
<sequence length="60" mass="6973">MADQEIFTVTMNSDHKLKFPITKEPSLVLNSFKLPGLIIFNNFFTGTKYSRIMITFKNLM</sequence>
<reference evidence="1" key="1">
    <citation type="journal article" date="2013" name="PLoS ONE">
        <title>Gene expression in gut symbiotic organ of stinkbug affected by extracellular bacterial symbiont.</title>
        <authorList>
            <person name="Futahashi R."/>
            <person name="Tanaka K."/>
            <person name="Tanahashi M."/>
            <person name="Nikoh N."/>
            <person name="Kikuchi Y."/>
            <person name="Lee B.L."/>
            <person name="Fukatsu T."/>
        </authorList>
    </citation>
    <scope>NUCLEOTIDE SEQUENCE</scope>
    <source>
        <tissue evidence="1">Midgut</tissue>
    </source>
</reference>
<dbReference type="AlphaFoldDB" id="R4WDZ3"/>
<accession>R4WDZ3</accession>
<proteinExistence type="evidence at transcript level"/>
<organism evidence="1">
    <name type="scientific">Riptortus pedestris</name>
    <name type="common">Bean bug</name>
    <dbReference type="NCBI Taxonomy" id="329032"/>
    <lineage>
        <taxon>Eukaryota</taxon>
        <taxon>Metazoa</taxon>
        <taxon>Ecdysozoa</taxon>
        <taxon>Arthropoda</taxon>
        <taxon>Hexapoda</taxon>
        <taxon>Insecta</taxon>
        <taxon>Pterygota</taxon>
        <taxon>Neoptera</taxon>
        <taxon>Paraneoptera</taxon>
        <taxon>Hemiptera</taxon>
        <taxon>Heteroptera</taxon>
        <taxon>Panheteroptera</taxon>
        <taxon>Pentatomomorpha</taxon>
        <taxon>Coreoidea</taxon>
        <taxon>Alydidae</taxon>
        <taxon>Riptortus</taxon>
    </lineage>
</organism>
<dbReference type="EMBL" id="AK418078">
    <property type="protein sequence ID" value="BAN21293.1"/>
    <property type="molecule type" value="mRNA"/>
</dbReference>
<evidence type="ECO:0000313" key="1">
    <source>
        <dbReference type="EMBL" id="BAN21293.1"/>
    </source>
</evidence>